<protein>
    <submittedName>
        <fullName evidence="1">Uncharacterized protein</fullName>
    </submittedName>
</protein>
<dbReference type="Proteomes" id="UP000009026">
    <property type="component" value="Chromosome"/>
</dbReference>
<dbReference type="RefSeq" id="WP_002639629.1">
    <property type="nucleotide sequence ID" value="NZ_CP012109.1"/>
</dbReference>
<name>A0A0H4XDU9_9BACT</name>
<proteinExistence type="predicted"/>
<dbReference type="AlphaFoldDB" id="A0A0H4XDU9"/>
<dbReference type="EMBL" id="CP012109">
    <property type="protein sequence ID" value="AKQ66237.1"/>
    <property type="molecule type" value="Genomic_DNA"/>
</dbReference>
<evidence type="ECO:0000313" key="1">
    <source>
        <dbReference type="EMBL" id="AKQ66237.1"/>
    </source>
</evidence>
<gene>
    <name evidence="1" type="ORF">A176_003149</name>
</gene>
<dbReference type="PATRIC" id="fig|1297742.4.peg.3179"/>
<evidence type="ECO:0000313" key="2">
    <source>
        <dbReference type="Proteomes" id="UP000009026"/>
    </source>
</evidence>
<organism evidence="1 2">
    <name type="scientific">Pseudomyxococcus hansupus</name>
    <dbReference type="NCBI Taxonomy" id="1297742"/>
    <lineage>
        <taxon>Bacteria</taxon>
        <taxon>Pseudomonadati</taxon>
        <taxon>Myxococcota</taxon>
        <taxon>Myxococcia</taxon>
        <taxon>Myxococcales</taxon>
        <taxon>Cystobacterineae</taxon>
        <taxon>Myxococcaceae</taxon>
        <taxon>Pseudomyxococcus</taxon>
    </lineage>
</organism>
<sequence>MGDEDASRKDAIRKRLRLARYPRRSAAVFTDENDHNPWVLEDCPQCRGLGKVCHEGEGLAWQESCSACEERGTTGEVVRYFLAPGPAVTVAVDSHGWVTCPRCERRFSTQSLDHWTGRRHRTCGQALMLDGMAR</sequence>
<keyword evidence="2" id="KW-1185">Reference proteome</keyword>
<dbReference type="KEGG" id="mym:A176_003149"/>
<accession>A0A0H4XDU9</accession>
<dbReference type="OrthoDB" id="9935163at2"/>
<reference evidence="1 2" key="1">
    <citation type="journal article" date="2016" name="PLoS ONE">
        <title>Complete Genome Sequence and Comparative Genomics of a Novel Myxobacterium Myxococcus hansupus.</title>
        <authorList>
            <person name="Sharma G."/>
            <person name="Narwani T."/>
            <person name="Subramanian S."/>
        </authorList>
    </citation>
    <scope>NUCLEOTIDE SEQUENCE [LARGE SCALE GENOMIC DNA]</scope>
    <source>
        <strain evidence="2">mixupus</strain>
    </source>
</reference>